<reference evidence="2 3" key="1">
    <citation type="journal article" date="2012" name="New Phytol.">
        <title>Insight into trade-off between wood decay and parasitism from the genome of a fungal forest pathogen.</title>
        <authorList>
            <person name="Olson A."/>
            <person name="Aerts A."/>
            <person name="Asiegbu F."/>
            <person name="Belbahri L."/>
            <person name="Bouzid O."/>
            <person name="Broberg A."/>
            <person name="Canback B."/>
            <person name="Coutinho P.M."/>
            <person name="Cullen D."/>
            <person name="Dalman K."/>
            <person name="Deflorio G."/>
            <person name="van Diepen L.T."/>
            <person name="Dunand C."/>
            <person name="Duplessis S."/>
            <person name="Durling M."/>
            <person name="Gonthier P."/>
            <person name="Grimwood J."/>
            <person name="Fossdal C.G."/>
            <person name="Hansson D."/>
            <person name="Henrissat B."/>
            <person name="Hietala A."/>
            <person name="Himmelstrand K."/>
            <person name="Hoffmeister D."/>
            <person name="Hogberg N."/>
            <person name="James T.Y."/>
            <person name="Karlsson M."/>
            <person name="Kohler A."/>
            <person name="Kues U."/>
            <person name="Lee Y.H."/>
            <person name="Lin Y.C."/>
            <person name="Lind M."/>
            <person name="Lindquist E."/>
            <person name="Lombard V."/>
            <person name="Lucas S."/>
            <person name="Lunden K."/>
            <person name="Morin E."/>
            <person name="Murat C."/>
            <person name="Park J."/>
            <person name="Raffaello T."/>
            <person name="Rouze P."/>
            <person name="Salamov A."/>
            <person name="Schmutz J."/>
            <person name="Solheim H."/>
            <person name="Stahlberg J."/>
            <person name="Velez H."/>
            <person name="de Vries R.P."/>
            <person name="Wiebenga A."/>
            <person name="Woodward S."/>
            <person name="Yakovlev I."/>
            <person name="Garbelotto M."/>
            <person name="Martin F."/>
            <person name="Grigoriev I.V."/>
            <person name="Stenlid J."/>
        </authorList>
    </citation>
    <scope>NUCLEOTIDE SEQUENCE [LARGE SCALE GENOMIC DNA]</scope>
    <source>
        <strain evidence="2 3">TC 32-1</strain>
    </source>
</reference>
<evidence type="ECO:0000313" key="3">
    <source>
        <dbReference type="Proteomes" id="UP000030671"/>
    </source>
</evidence>
<protein>
    <submittedName>
        <fullName evidence="2">Uncharacterized protein</fullName>
    </submittedName>
</protein>
<feature type="chain" id="PRO_5004843970" evidence="1">
    <location>
        <begin position="25"/>
        <end position="54"/>
    </location>
</feature>
<sequence>MKCMNLASSRILLQLLVNLSHTRSREEGNPTCAMRTAAFLPAWYSRLEVKWYQV</sequence>
<dbReference type="InParanoid" id="W4K2X5"/>
<evidence type="ECO:0000256" key="1">
    <source>
        <dbReference type="SAM" id="SignalP"/>
    </source>
</evidence>
<feature type="signal peptide" evidence="1">
    <location>
        <begin position="1"/>
        <end position="24"/>
    </location>
</feature>
<dbReference type="GeneID" id="20672881"/>
<dbReference type="Proteomes" id="UP000030671">
    <property type="component" value="Unassembled WGS sequence"/>
</dbReference>
<evidence type="ECO:0000313" key="2">
    <source>
        <dbReference type="EMBL" id="ETW80173.1"/>
    </source>
</evidence>
<organism evidence="2 3">
    <name type="scientific">Heterobasidion irregulare (strain TC 32-1)</name>
    <dbReference type="NCBI Taxonomy" id="747525"/>
    <lineage>
        <taxon>Eukaryota</taxon>
        <taxon>Fungi</taxon>
        <taxon>Dikarya</taxon>
        <taxon>Basidiomycota</taxon>
        <taxon>Agaricomycotina</taxon>
        <taxon>Agaricomycetes</taxon>
        <taxon>Russulales</taxon>
        <taxon>Bondarzewiaceae</taxon>
        <taxon>Heterobasidion</taxon>
        <taxon>Heterobasidion annosum species complex</taxon>
    </lineage>
</organism>
<proteinExistence type="predicted"/>
<dbReference type="HOGENOM" id="CLU_3050583_0_0_1"/>
<name>W4K2X5_HETIT</name>
<gene>
    <name evidence="2" type="ORF">HETIRDRAFT_410586</name>
</gene>
<dbReference type="KEGG" id="hir:HETIRDRAFT_410586"/>
<dbReference type="AlphaFoldDB" id="W4K2X5"/>
<dbReference type="EMBL" id="KI925460">
    <property type="protein sequence ID" value="ETW80173.1"/>
    <property type="molecule type" value="Genomic_DNA"/>
</dbReference>
<keyword evidence="3" id="KW-1185">Reference proteome</keyword>
<accession>W4K2X5</accession>
<keyword evidence="1" id="KW-0732">Signal</keyword>
<dbReference type="RefSeq" id="XP_009548688.1">
    <property type="nucleotide sequence ID" value="XM_009550393.1"/>
</dbReference>